<dbReference type="RefSeq" id="WP_214186695.1">
    <property type="nucleotide sequence ID" value="NZ_BSDS01000002.1"/>
</dbReference>
<feature type="binding site" evidence="12">
    <location>
        <position position="15"/>
    </location>
    <ligand>
        <name>GTP</name>
        <dbReference type="ChEBI" id="CHEBI:37565"/>
    </ligand>
</feature>
<comment type="pathway">
    <text evidence="12">Cofactor biosynthesis; molybdopterin biosynthesis.</text>
</comment>
<dbReference type="PROSITE" id="PS51918">
    <property type="entry name" value="RADICAL_SAM"/>
    <property type="match status" value="1"/>
</dbReference>
<dbReference type="GO" id="GO:0061799">
    <property type="term" value="F:cyclic pyranopterin monophosphate synthase activity"/>
    <property type="evidence" value="ECO:0007669"/>
    <property type="project" value="TreeGrafter"/>
</dbReference>
<name>A0A9W6G2V7_9BACT</name>
<evidence type="ECO:0000256" key="1">
    <source>
        <dbReference type="ARBA" id="ARBA00012167"/>
    </source>
</evidence>
<feature type="binding site" evidence="12">
    <location>
        <position position="191"/>
    </location>
    <ligand>
        <name>S-adenosyl-L-methionine</name>
        <dbReference type="ChEBI" id="CHEBI:59789"/>
    </ligand>
</feature>
<feature type="binding site" evidence="12">
    <location>
        <position position="29"/>
    </location>
    <ligand>
        <name>[4Fe-4S] cluster</name>
        <dbReference type="ChEBI" id="CHEBI:49883"/>
        <label>1</label>
        <note>4Fe-4S-S-AdoMet</note>
    </ligand>
</feature>
<feature type="binding site" evidence="12">
    <location>
        <position position="22"/>
    </location>
    <ligand>
        <name>[4Fe-4S] cluster</name>
        <dbReference type="ChEBI" id="CHEBI:49883"/>
        <label>1</label>
        <note>4Fe-4S-S-AdoMet</note>
    </ligand>
</feature>
<dbReference type="GO" id="GO:1904047">
    <property type="term" value="F:S-adenosyl-L-methionine binding"/>
    <property type="evidence" value="ECO:0007669"/>
    <property type="project" value="UniProtKB-UniRule"/>
</dbReference>
<feature type="binding site" evidence="12">
    <location>
        <position position="26"/>
    </location>
    <ligand>
        <name>[4Fe-4S] cluster</name>
        <dbReference type="ChEBI" id="CHEBI:49883"/>
        <label>1</label>
        <note>4Fe-4S-S-AdoMet</note>
    </ligand>
</feature>
<dbReference type="PANTHER" id="PTHR22960:SF0">
    <property type="entry name" value="MOLYBDENUM COFACTOR BIOSYNTHESIS PROTEIN 1"/>
    <property type="match status" value="1"/>
</dbReference>
<evidence type="ECO:0000313" key="15">
    <source>
        <dbReference type="Proteomes" id="UP001144352"/>
    </source>
</evidence>
<feature type="binding site" evidence="12">
    <location>
        <position position="157"/>
    </location>
    <ligand>
        <name>GTP</name>
        <dbReference type="ChEBI" id="CHEBI:37565"/>
    </ligand>
</feature>
<protein>
    <recommendedName>
        <fullName evidence="1 12">GTP 3',8-cyclase</fullName>
        <ecNumber evidence="1 12">4.1.99.22</ecNumber>
    </recommendedName>
    <alternativeName>
        <fullName evidence="12">Molybdenum cofactor biosynthesis protein A</fullName>
    </alternativeName>
</protein>
<evidence type="ECO:0000256" key="8">
    <source>
        <dbReference type="ARBA" id="ARBA00023134"/>
    </source>
</evidence>
<dbReference type="InterPro" id="IPR058240">
    <property type="entry name" value="rSAM_sf"/>
</dbReference>
<evidence type="ECO:0000256" key="10">
    <source>
        <dbReference type="ARBA" id="ARBA00023239"/>
    </source>
</evidence>
<dbReference type="InterPro" id="IPR006638">
    <property type="entry name" value="Elp3/MiaA/NifB-like_rSAM"/>
</dbReference>
<dbReference type="SFLD" id="SFLDG01386">
    <property type="entry name" value="main_SPASM_domain-containing"/>
    <property type="match status" value="1"/>
</dbReference>
<keyword evidence="15" id="KW-1185">Reference proteome</keyword>
<dbReference type="HAMAP" id="MF_01225_B">
    <property type="entry name" value="MoaA_B"/>
    <property type="match status" value="1"/>
</dbReference>
<dbReference type="SMART" id="SM00729">
    <property type="entry name" value="Elp3"/>
    <property type="match status" value="1"/>
</dbReference>
<evidence type="ECO:0000256" key="3">
    <source>
        <dbReference type="ARBA" id="ARBA00022691"/>
    </source>
</evidence>
<keyword evidence="8 12" id="KW-0342">GTP-binding</keyword>
<dbReference type="Pfam" id="PF06463">
    <property type="entry name" value="Mob_synth_C"/>
    <property type="match status" value="1"/>
</dbReference>
<dbReference type="Proteomes" id="UP001144352">
    <property type="component" value="Unassembled WGS sequence"/>
</dbReference>
<dbReference type="SUPFAM" id="SSF102114">
    <property type="entry name" value="Radical SAM enzymes"/>
    <property type="match status" value="1"/>
</dbReference>
<keyword evidence="5 12" id="KW-0547">Nucleotide-binding</keyword>
<dbReference type="GO" id="GO:0061798">
    <property type="term" value="F:GTP 3',8'-cyclase activity"/>
    <property type="evidence" value="ECO:0007669"/>
    <property type="project" value="UniProtKB-UniRule"/>
</dbReference>
<evidence type="ECO:0000256" key="12">
    <source>
        <dbReference type="HAMAP-Rule" id="MF_01225"/>
    </source>
</evidence>
<feature type="binding site" evidence="12">
    <location>
        <begin position="259"/>
        <end position="261"/>
    </location>
    <ligand>
        <name>GTP</name>
        <dbReference type="ChEBI" id="CHEBI:37565"/>
    </ligand>
</feature>
<evidence type="ECO:0000256" key="7">
    <source>
        <dbReference type="ARBA" id="ARBA00023014"/>
    </source>
</evidence>
<comment type="catalytic activity">
    <reaction evidence="11 12">
        <text>GTP + AH2 + S-adenosyl-L-methionine = (8S)-3',8-cyclo-7,8-dihydroguanosine 5'-triphosphate + 5'-deoxyadenosine + L-methionine + A + H(+)</text>
        <dbReference type="Rhea" id="RHEA:49576"/>
        <dbReference type="ChEBI" id="CHEBI:13193"/>
        <dbReference type="ChEBI" id="CHEBI:15378"/>
        <dbReference type="ChEBI" id="CHEBI:17319"/>
        <dbReference type="ChEBI" id="CHEBI:17499"/>
        <dbReference type="ChEBI" id="CHEBI:37565"/>
        <dbReference type="ChEBI" id="CHEBI:57844"/>
        <dbReference type="ChEBI" id="CHEBI:59789"/>
        <dbReference type="ChEBI" id="CHEBI:131766"/>
        <dbReference type="EC" id="4.1.99.22"/>
    </reaction>
</comment>
<comment type="function">
    <text evidence="12">Catalyzes the cyclization of GTP to (8S)-3',8-cyclo-7,8-dihydroguanosine 5'-triphosphate.</text>
</comment>
<dbReference type="InterPro" id="IPR040064">
    <property type="entry name" value="MoaA-like"/>
</dbReference>
<feature type="binding site" evidence="12">
    <location>
        <position position="69"/>
    </location>
    <ligand>
        <name>S-adenosyl-L-methionine</name>
        <dbReference type="ChEBI" id="CHEBI:59789"/>
    </ligand>
</feature>
<comment type="similarity">
    <text evidence="12">Belongs to the radical SAM superfamily. MoaA family.</text>
</comment>
<dbReference type="PROSITE" id="PS01305">
    <property type="entry name" value="MOAA_NIFB_PQQE"/>
    <property type="match status" value="1"/>
</dbReference>
<feature type="binding site" evidence="12">
    <location>
        <position position="120"/>
    </location>
    <ligand>
        <name>S-adenosyl-L-methionine</name>
        <dbReference type="ChEBI" id="CHEBI:59789"/>
    </ligand>
</feature>
<evidence type="ECO:0000313" key="14">
    <source>
        <dbReference type="EMBL" id="GLI39323.1"/>
    </source>
</evidence>
<feature type="binding site" evidence="12">
    <location>
        <position position="271"/>
    </location>
    <ligand>
        <name>[4Fe-4S] cluster</name>
        <dbReference type="ChEBI" id="CHEBI:49883"/>
        <label>2</label>
        <note>4Fe-4S-substrate</note>
    </ligand>
</feature>
<dbReference type="EMBL" id="BSDS01000002">
    <property type="protein sequence ID" value="GLI39323.1"/>
    <property type="molecule type" value="Genomic_DNA"/>
</dbReference>
<keyword evidence="9 12" id="KW-0501">Molybdenum cofactor biosynthesis</keyword>
<comment type="subunit">
    <text evidence="12">Monomer and homodimer.</text>
</comment>
<dbReference type="InterPro" id="IPR050105">
    <property type="entry name" value="MoCo_biosynth_MoaA/MoaC"/>
</dbReference>
<feature type="binding site" evidence="12">
    <location>
        <position position="65"/>
    </location>
    <ligand>
        <name>GTP</name>
        <dbReference type="ChEBI" id="CHEBI:37565"/>
    </ligand>
</feature>
<sequence>MSPSDIYGRKINYLRLSVTDRCNFRCSYCMPASGIKKRAHADILSYEQLHRIAEAAVDIGVEKIRITGGEPLVRKGMPGFLAGLKRIPGLKKLVLTTNGVFLGEMAGELRDAGVESVNISLDSLRPDVFSRITRRGDLSRVLAGIAAAERAGFEHIKLNMVVMRGVNDAEVLDFAAMTLDKPLKVRFIEYMPTLKERNWQSFMVPGDELLSRLSKRYRLQKVTNDALDGPAVYYRIDGAAGTLGFITPISSHFCQNCNRIRVTSSGTVKSCLFDDGTTSLKPFLENGDDAGLRETLRQVAGMKPHRHMFMSREADNHSFTMSQIGG</sequence>
<comment type="cofactor">
    <cofactor evidence="12">
        <name>[4Fe-4S] cluster</name>
        <dbReference type="ChEBI" id="CHEBI:49883"/>
    </cofactor>
    <text evidence="12">Binds 2 [4Fe-4S] clusters. Binds 1 [4Fe-4S] cluster coordinated with 3 cysteines and an exchangeable S-adenosyl-L-methionine and 1 [4Fe-4S] cluster coordinated with 3 cysteines and the GTP-derived substrate.</text>
</comment>
<keyword evidence="2 12" id="KW-0004">4Fe-4S</keyword>
<keyword evidence="6 12" id="KW-0408">Iron</keyword>
<dbReference type="GO" id="GO:0051539">
    <property type="term" value="F:4 iron, 4 sulfur cluster binding"/>
    <property type="evidence" value="ECO:0007669"/>
    <property type="project" value="UniProtKB-UniRule"/>
</dbReference>
<comment type="caution">
    <text evidence="14">The sequence shown here is derived from an EMBL/GenBank/DDBJ whole genome shotgun (WGS) entry which is preliminary data.</text>
</comment>
<keyword evidence="10 12" id="KW-0456">Lyase</keyword>
<evidence type="ECO:0000256" key="9">
    <source>
        <dbReference type="ARBA" id="ARBA00023150"/>
    </source>
</evidence>
<dbReference type="Gene3D" id="3.20.20.70">
    <property type="entry name" value="Aldolase class I"/>
    <property type="match status" value="1"/>
</dbReference>
<keyword evidence="3 12" id="KW-0949">S-adenosyl-L-methionine</keyword>
<evidence type="ECO:0000256" key="2">
    <source>
        <dbReference type="ARBA" id="ARBA00022485"/>
    </source>
</evidence>
<gene>
    <name evidence="12 14" type="primary">moaA</name>
    <name evidence="14" type="ORF">GHYDROH2_28240</name>
</gene>
<reference evidence="14" key="1">
    <citation type="submission" date="2022-12" db="EMBL/GenBank/DDBJ databases">
        <title>Reference genome sequencing for broad-spectrum identification of bacterial and archaeal isolates by mass spectrometry.</title>
        <authorList>
            <person name="Sekiguchi Y."/>
            <person name="Tourlousse D.M."/>
        </authorList>
    </citation>
    <scope>NUCLEOTIDE SEQUENCE</scope>
    <source>
        <strain evidence="14">H2</strain>
    </source>
</reference>
<dbReference type="InterPro" id="IPR013785">
    <property type="entry name" value="Aldolase_TIM"/>
</dbReference>
<dbReference type="CDD" id="cd21117">
    <property type="entry name" value="Twitch_MoaA"/>
    <property type="match status" value="1"/>
</dbReference>
<dbReference type="InterPro" id="IPR007197">
    <property type="entry name" value="rSAM"/>
</dbReference>
<evidence type="ECO:0000256" key="11">
    <source>
        <dbReference type="ARBA" id="ARBA00048697"/>
    </source>
</evidence>
<dbReference type="GO" id="GO:0005525">
    <property type="term" value="F:GTP binding"/>
    <property type="evidence" value="ECO:0007669"/>
    <property type="project" value="UniProtKB-UniRule"/>
</dbReference>
<dbReference type="InterPro" id="IPR000385">
    <property type="entry name" value="MoaA_NifB_PqqE_Fe-S-bd_CS"/>
</dbReference>
<organism evidence="14 15">
    <name type="scientific">Geobacter hydrogenophilus</name>
    <dbReference type="NCBI Taxonomy" id="40983"/>
    <lineage>
        <taxon>Bacteria</taxon>
        <taxon>Pseudomonadati</taxon>
        <taxon>Thermodesulfobacteriota</taxon>
        <taxon>Desulfuromonadia</taxon>
        <taxon>Geobacterales</taxon>
        <taxon>Geobacteraceae</taxon>
        <taxon>Geobacter</taxon>
    </lineage>
</organism>
<dbReference type="GO" id="GO:0006777">
    <property type="term" value="P:Mo-molybdopterin cofactor biosynthetic process"/>
    <property type="evidence" value="ECO:0007669"/>
    <property type="project" value="UniProtKB-UniRule"/>
</dbReference>
<keyword evidence="4 12" id="KW-0479">Metal-binding</keyword>
<evidence type="ECO:0000259" key="13">
    <source>
        <dbReference type="PROSITE" id="PS51918"/>
    </source>
</evidence>
<dbReference type="EC" id="4.1.99.22" evidence="1 12"/>
<dbReference type="Pfam" id="PF04055">
    <property type="entry name" value="Radical_SAM"/>
    <property type="match status" value="1"/>
</dbReference>
<feature type="binding site" evidence="12">
    <location>
        <position position="257"/>
    </location>
    <ligand>
        <name>[4Fe-4S] cluster</name>
        <dbReference type="ChEBI" id="CHEBI:49883"/>
        <label>2</label>
        <note>4Fe-4S-substrate</note>
    </ligand>
</feature>
<accession>A0A9W6G2V7</accession>
<feature type="binding site" evidence="12">
    <location>
        <position position="96"/>
    </location>
    <ligand>
        <name>GTP</name>
        <dbReference type="ChEBI" id="CHEBI:37565"/>
    </ligand>
</feature>
<feature type="domain" description="Radical SAM core" evidence="13">
    <location>
        <begin position="6"/>
        <end position="220"/>
    </location>
</feature>
<feature type="binding site" evidence="12">
    <location>
        <position position="28"/>
    </location>
    <ligand>
        <name>S-adenosyl-L-methionine</name>
        <dbReference type="ChEBI" id="CHEBI:59789"/>
    </ligand>
</feature>
<evidence type="ECO:0000256" key="6">
    <source>
        <dbReference type="ARBA" id="ARBA00023004"/>
    </source>
</evidence>
<dbReference type="SFLD" id="SFLDG01067">
    <property type="entry name" value="SPASM/twitch_domain_containing"/>
    <property type="match status" value="1"/>
</dbReference>
<proteinExistence type="inferred from homology"/>
<feature type="binding site" evidence="12">
    <location>
        <position position="254"/>
    </location>
    <ligand>
        <name>[4Fe-4S] cluster</name>
        <dbReference type="ChEBI" id="CHEBI:49883"/>
        <label>2</label>
        <note>4Fe-4S-substrate</note>
    </ligand>
</feature>
<dbReference type="CDD" id="cd01335">
    <property type="entry name" value="Radical_SAM"/>
    <property type="match status" value="1"/>
</dbReference>
<evidence type="ECO:0000256" key="4">
    <source>
        <dbReference type="ARBA" id="ARBA00022723"/>
    </source>
</evidence>
<evidence type="ECO:0000256" key="5">
    <source>
        <dbReference type="ARBA" id="ARBA00022741"/>
    </source>
</evidence>
<dbReference type="NCBIfam" id="TIGR02666">
    <property type="entry name" value="moaA"/>
    <property type="match status" value="1"/>
</dbReference>
<dbReference type="GO" id="GO:0046872">
    <property type="term" value="F:metal ion binding"/>
    <property type="evidence" value="ECO:0007669"/>
    <property type="project" value="UniProtKB-KW"/>
</dbReference>
<dbReference type="InterPro" id="IPR010505">
    <property type="entry name" value="MoaA_twitch"/>
</dbReference>
<dbReference type="AlphaFoldDB" id="A0A9W6G2V7"/>
<keyword evidence="7 12" id="KW-0411">Iron-sulfur</keyword>
<dbReference type="PANTHER" id="PTHR22960">
    <property type="entry name" value="MOLYBDOPTERIN COFACTOR SYNTHESIS PROTEIN A"/>
    <property type="match status" value="1"/>
</dbReference>
<dbReference type="SFLD" id="SFLDS00029">
    <property type="entry name" value="Radical_SAM"/>
    <property type="match status" value="1"/>
</dbReference>
<dbReference type="InterPro" id="IPR013483">
    <property type="entry name" value="MoaA"/>
</dbReference>
<dbReference type="SFLD" id="SFLDG01383">
    <property type="entry name" value="cyclic_pyranopterin_phosphate"/>
    <property type="match status" value="1"/>
</dbReference>